<dbReference type="EMBL" id="JAHRHJ020000004">
    <property type="protein sequence ID" value="KAH9319677.1"/>
    <property type="molecule type" value="Genomic_DNA"/>
</dbReference>
<keyword evidence="2" id="KW-1185">Reference proteome</keyword>
<feature type="non-terminal residue" evidence="1">
    <location>
        <position position="60"/>
    </location>
</feature>
<evidence type="ECO:0000313" key="2">
    <source>
        <dbReference type="Proteomes" id="UP000824469"/>
    </source>
</evidence>
<reference evidence="1 2" key="1">
    <citation type="journal article" date="2021" name="Nat. Plants">
        <title>The Taxus genome provides insights into paclitaxel biosynthesis.</title>
        <authorList>
            <person name="Xiong X."/>
            <person name="Gou J."/>
            <person name="Liao Q."/>
            <person name="Li Y."/>
            <person name="Zhou Q."/>
            <person name="Bi G."/>
            <person name="Li C."/>
            <person name="Du R."/>
            <person name="Wang X."/>
            <person name="Sun T."/>
            <person name="Guo L."/>
            <person name="Liang H."/>
            <person name="Lu P."/>
            <person name="Wu Y."/>
            <person name="Zhang Z."/>
            <person name="Ro D.K."/>
            <person name="Shang Y."/>
            <person name="Huang S."/>
            <person name="Yan J."/>
        </authorList>
    </citation>
    <scope>NUCLEOTIDE SEQUENCE [LARGE SCALE GENOMIC DNA]</scope>
    <source>
        <strain evidence="1">Ta-2019</strain>
    </source>
</reference>
<gene>
    <name evidence="1" type="ORF">KI387_021446</name>
</gene>
<dbReference type="AlphaFoldDB" id="A0AA38GAF4"/>
<name>A0AA38GAF4_TAXCH</name>
<sequence length="60" mass="7070">MPWHRLEAHSRICRDGKIRAPGAGWRRTAEDVDTKKFAPWRRLEAHNRRCQHGIFSAYGI</sequence>
<organism evidence="1 2">
    <name type="scientific">Taxus chinensis</name>
    <name type="common">Chinese yew</name>
    <name type="synonym">Taxus wallichiana var. chinensis</name>
    <dbReference type="NCBI Taxonomy" id="29808"/>
    <lineage>
        <taxon>Eukaryota</taxon>
        <taxon>Viridiplantae</taxon>
        <taxon>Streptophyta</taxon>
        <taxon>Embryophyta</taxon>
        <taxon>Tracheophyta</taxon>
        <taxon>Spermatophyta</taxon>
        <taxon>Pinopsida</taxon>
        <taxon>Pinidae</taxon>
        <taxon>Conifers II</taxon>
        <taxon>Cupressales</taxon>
        <taxon>Taxaceae</taxon>
        <taxon>Taxus</taxon>
    </lineage>
</organism>
<proteinExistence type="predicted"/>
<comment type="caution">
    <text evidence="1">The sequence shown here is derived from an EMBL/GenBank/DDBJ whole genome shotgun (WGS) entry which is preliminary data.</text>
</comment>
<accession>A0AA38GAF4</accession>
<dbReference type="Proteomes" id="UP000824469">
    <property type="component" value="Unassembled WGS sequence"/>
</dbReference>
<evidence type="ECO:0000313" key="1">
    <source>
        <dbReference type="EMBL" id="KAH9319677.1"/>
    </source>
</evidence>
<protein>
    <submittedName>
        <fullName evidence="1">Uncharacterized protein</fullName>
    </submittedName>
</protein>